<accession>A0ABW9F6R3</accession>
<comment type="caution">
    <text evidence="1">The sequence shown here is derived from an EMBL/GenBank/DDBJ whole genome shotgun (WGS) entry which is preliminary data.</text>
</comment>
<evidence type="ECO:0000313" key="1">
    <source>
        <dbReference type="EMBL" id="MFM1525142.1"/>
    </source>
</evidence>
<gene>
    <name evidence="1" type="ORF">ABGF40_05585</name>
</gene>
<reference evidence="1 2" key="1">
    <citation type="journal article" date="2024" name="Front. Microbiol.">
        <title>Pangenomic and biochemical analyses of Helcococcus ovis reveal widespread tetracycline resistance and a novel bacterial species, Helcococcus bovis.</title>
        <authorList>
            <person name="Cunha F."/>
            <person name="Zhai Y."/>
            <person name="Casaro S."/>
            <person name="Jones K.L."/>
            <person name="Hernandez M."/>
            <person name="Bisinotto R.S."/>
            <person name="Kariyawasam S."/>
            <person name="Brown M.B."/>
            <person name="Phillips A."/>
            <person name="Jeong K.C."/>
            <person name="Galvao K.N."/>
        </authorList>
    </citation>
    <scope>NUCLEOTIDE SEQUENCE [LARGE SCALE GENOMIC DNA]</scope>
    <source>
        <strain evidence="1 2">KG197</strain>
    </source>
</reference>
<dbReference type="RefSeq" id="WP_408126687.1">
    <property type="nucleotide sequence ID" value="NZ_JBFNFH010000012.1"/>
</dbReference>
<name>A0ABW9F6R3_9FIRM</name>
<evidence type="ECO:0000313" key="2">
    <source>
        <dbReference type="Proteomes" id="UP001629536"/>
    </source>
</evidence>
<dbReference type="Proteomes" id="UP001629536">
    <property type="component" value="Unassembled WGS sequence"/>
</dbReference>
<proteinExistence type="predicted"/>
<protein>
    <recommendedName>
        <fullName evidence="3">Phage structural protein</fullName>
    </recommendedName>
</protein>
<organism evidence="1 2">
    <name type="scientific">Helcococcus bovis</name>
    <dbReference type="NCBI Taxonomy" id="3153252"/>
    <lineage>
        <taxon>Bacteria</taxon>
        <taxon>Bacillati</taxon>
        <taxon>Bacillota</taxon>
        <taxon>Tissierellia</taxon>
        <taxon>Tissierellales</taxon>
        <taxon>Peptoniphilaceae</taxon>
        <taxon>Helcococcus</taxon>
    </lineage>
</organism>
<keyword evidence="2" id="KW-1185">Reference proteome</keyword>
<dbReference type="EMBL" id="JBFNFH010000012">
    <property type="protein sequence ID" value="MFM1525142.1"/>
    <property type="molecule type" value="Genomic_DNA"/>
</dbReference>
<evidence type="ECO:0008006" key="3">
    <source>
        <dbReference type="Google" id="ProtNLM"/>
    </source>
</evidence>
<sequence>MSGSFNTNAYEVRYLTFEWSVASQNVATNQTTINWKLRGNGTNPYTWYMSGNFKVVIEGRTVYQSETRIQLTGTTTVASGQYTITHNADGNKTFNASCEAGIYYYAVNARGSGSWALPMIARATQPSVNKTSMAFGESIIISTPRASTTFTHTVQASVDGKLNYTNIATNIATSFTYTLPKTWARYLTHSTDKLRIRVLTYSGSQRIGTKEAPLISVRATSDMTPVVNIALTDANNFYTTYGGFVKGKSKIRAKVTETLYEQAVVTTRSLLLNGITYQSNDQTSEIIKSTTQRIEAKVTDSRGLTGTKVVTPIVYDWYEPKITMIKANRCQSNGTIDETGNHIKLEYACAVAPVNNKNKKTLSYSYRQLNQSTQTTRSIIMDTFSKSGSVIFPASGENTWEVSIQLTDAFTTSRAVVNVGTAFVLLDFHKTGKGIGVGKVSEEPLLFDLSPSWTIGYKGSQIADFIESTGTTFGWRWRKWNSGLMEMTTRKQVTIDIKTKWGGLFVSGAITDTNLTYPFTFKDVPTLIVNLSSLSWVGFLVNATGHPSTTSNTGAFQIARGVEATNANYILNYYAIGRWK</sequence>